<dbReference type="EMBL" id="CACTIH010000489">
    <property type="protein sequence ID" value="CAA2961065.1"/>
    <property type="molecule type" value="Genomic_DNA"/>
</dbReference>
<evidence type="ECO:0000259" key="1">
    <source>
        <dbReference type="Pfam" id="PF07727"/>
    </source>
</evidence>
<feature type="non-terminal residue" evidence="2">
    <location>
        <position position="193"/>
    </location>
</feature>
<dbReference type="InterPro" id="IPR013103">
    <property type="entry name" value="RVT_2"/>
</dbReference>
<reference evidence="2 3" key="1">
    <citation type="submission" date="2019-12" db="EMBL/GenBank/DDBJ databases">
        <authorList>
            <person name="Alioto T."/>
            <person name="Alioto T."/>
            <person name="Gomez Garrido J."/>
        </authorList>
    </citation>
    <scope>NUCLEOTIDE SEQUENCE [LARGE SCALE GENOMIC DNA]</scope>
</reference>
<name>A0A8S0Q7M0_OLEEU</name>
<keyword evidence="3" id="KW-1185">Reference proteome</keyword>
<proteinExistence type="predicted"/>
<feature type="domain" description="Reverse transcriptase Ty1/copia-type" evidence="1">
    <location>
        <begin position="117"/>
        <end position="192"/>
    </location>
</feature>
<sequence>SFIKHLQLIPRPLLMKIKLSTSVWGHAILHAASLVRIKPTAYYQYSPLQLAFGYEPNIFYLRIFGCAFQVPILPSQFTKMGPQRKLGIYVGFDSPSIIRYLEQLTVQKPENVISVQVQTPENVISVGYKLVFVRKRNENNEITNYKTRLVVQDFSQRPEIDYKEIYSPVMDTITFRFLISLTMSQNLDMCLMD</sequence>
<dbReference type="Gramene" id="OE9A045726T1">
    <property type="protein sequence ID" value="OE9A045726C1"/>
    <property type="gene ID" value="OE9A045726"/>
</dbReference>
<dbReference type="OrthoDB" id="911186at2759"/>
<comment type="caution">
    <text evidence="2">The sequence shown here is derived from an EMBL/GenBank/DDBJ whole genome shotgun (WGS) entry which is preliminary data.</text>
</comment>
<dbReference type="AlphaFoldDB" id="A0A8S0Q7M0"/>
<gene>
    <name evidence="2" type="ORF">OLEA9_A045726</name>
</gene>
<dbReference type="Proteomes" id="UP000594638">
    <property type="component" value="Unassembled WGS sequence"/>
</dbReference>
<feature type="non-terminal residue" evidence="2">
    <location>
        <position position="1"/>
    </location>
</feature>
<organism evidence="2 3">
    <name type="scientific">Olea europaea subsp. europaea</name>
    <dbReference type="NCBI Taxonomy" id="158383"/>
    <lineage>
        <taxon>Eukaryota</taxon>
        <taxon>Viridiplantae</taxon>
        <taxon>Streptophyta</taxon>
        <taxon>Embryophyta</taxon>
        <taxon>Tracheophyta</taxon>
        <taxon>Spermatophyta</taxon>
        <taxon>Magnoliopsida</taxon>
        <taxon>eudicotyledons</taxon>
        <taxon>Gunneridae</taxon>
        <taxon>Pentapetalae</taxon>
        <taxon>asterids</taxon>
        <taxon>lamiids</taxon>
        <taxon>Lamiales</taxon>
        <taxon>Oleaceae</taxon>
        <taxon>Oleeae</taxon>
        <taxon>Olea</taxon>
    </lineage>
</organism>
<protein>
    <submittedName>
        <fullName evidence="2">Copia-like poly</fullName>
    </submittedName>
</protein>
<dbReference type="Pfam" id="PF07727">
    <property type="entry name" value="RVT_2"/>
    <property type="match status" value="1"/>
</dbReference>
<evidence type="ECO:0000313" key="3">
    <source>
        <dbReference type="Proteomes" id="UP000594638"/>
    </source>
</evidence>
<evidence type="ECO:0000313" key="2">
    <source>
        <dbReference type="EMBL" id="CAA2961065.1"/>
    </source>
</evidence>
<accession>A0A8S0Q7M0</accession>